<feature type="region of interest" description="Disordered" evidence="1">
    <location>
        <begin position="84"/>
        <end position="107"/>
    </location>
</feature>
<keyword evidence="4" id="KW-1185">Reference proteome</keyword>
<organism evidence="3 4">
    <name type="scientific">Mucuna pruriens</name>
    <name type="common">Velvet bean</name>
    <name type="synonym">Dolichos pruriens</name>
    <dbReference type="NCBI Taxonomy" id="157652"/>
    <lineage>
        <taxon>Eukaryota</taxon>
        <taxon>Viridiplantae</taxon>
        <taxon>Streptophyta</taxon>
        <taxon>Embryophyta</taxon>
        <taxon>Tracheophyta</taxon>
        <taxon>Spermatophyta</taxon>
        <taxon>Magnoliopsida</taxon>
        <taxon>eudicotyledons</taxon>
        <taxon>Gunneridae</taxon>
        <taxon>Pentapetalae</taxon>
        <taxon>rosids</taxon>
        <taxon>fabids</taxon>
        <taxon>Fabales</taxon>
        <taxon>Fabaceae</taxon>
        <taxon>Papilionoideae</taxon>
        <taxon>50 kb inversion clade</taxon>
        <taxon>NPAAA clade</taxon>
        <taxon>indigoferoid/millettioid clade</taxon>
        <taxon>Phaseoleae</taxon>
        <taxon>Mucuna</taxon>
    </lineage>
</organism>
<dbReference type="EMBL" id="QJKJ01011556">
    <property type="protein sequence ID" value="RDX70844.1"/>
    <property type="molecule type" value="Genomic_DNA"/>
</dbReference>
<protein>
    <recommendedName>
        <fullName evidence="2">Retrovirus-related Pol polyprotein from transposon TNT 1-94-like beta-barrel domain-containing protein</fullName>
    </recommendedName>
</protein>
<dbReference type="AlphaFoldDB" id="A0A371EXX1"/>
<evidence type="ECO:0000256" key="1">
    <source>
        <dbReference type="SAM" id="MobiDB-lite"/>
    </source>
</evidence>
<sequence>MYDGTVRTIQGVRHVKDLKKNLLSIGQLDDLGCKIHVEDGILKVVRGNLVVMKAEKIIVNLYMLLGDALQVEKVSIATSRRMQIGKKTKEYDSEAKQELDEVNDQEA</sequence>
<evidence type="ECO:0000313" key="4">
    <source>
        <dbReference type="Proteomes" id="UP000257109"/>
    </source>
</evidence>
<gene>
    <name evidence="3" type="ORF">CR513_49871</name>
</gene>
<comment type="caution">
    <text evidence="3">The sequence shown here is derived from an EMBL/GenBank/DDBJ whole genome shotgun (WGS) entry which is preliminary data.</text>
</comment>
<feature type="compositionally biased region" description="Basic and acidic residues" evidence="1">
    <location>
        <begin position="87"/>
        <end position="99"/>
    </location>
</feature>
<accession>A0A371EXX1</accession>
<evidence type="ECO:0000259" key="2">
    <source>
        <dbReference type="Pfam" id="PF22936"/>
    </source>
</evidence>
<dbReference type="OrthoDB" id="1436560at2759"/>
<proteinExistence type="predicted"/>
<name>A0A371EXX1_MUCPR</name>
<feature type="non-terminal residue" evidence="3">
    <location>
        <position position="1"/>
    </location>
</feature>
<feature type="domain" description="Retrovirus-related Pol polyprotein from transposon TNT 1-94-like beta-barrel" evidence="2">
    <location>
        <begin position="2"/>
        <end position="33"/>
    </location>
</feature>
<dbReference type="InterPro" id="IPR054722">
    <property type="entry name" value="PolX-like_BBD"/>
</dbReference>
<reference evidence="3" key="1">
    <citation type="submission" date="2018-05" db="EMBL/GenBank/DDBJ databases">
        <title>Draft genome of Mucuna pruriens seed.</title>
        <authorList>
            <person name="Nnadi N.E."/>
            <person name="Vos R."/>
            <person name="Hasami M.H."/>
            <person name="Devisetty U.K."/>
            <person name="Aguiy J.C."/>
        </authorList>
    </citation>
    <scope>NUCLEOTIDE SEQUENCE [LARGE SCALE GENOMIC DNA]</scope>
    <source>
        <strain evidence="3">JCA_2017</strain>
    </source>
</reference>
<dbReference type="Pfam" id="PF22936">
    <property type="entry name" value="Pol_BBD"/>
    <property type="match status" value="1"/>
</dbReference>
<dbReference type="Proteomes" id="UP000257109">
    <property type="component" value="Unassembled WGS sequence"/>
</dbReference>
<evidence type="ECO:0000313" key="3">
    <source>
        <dbReference type="EMBL" id="RDX70844.1"/>
    </source>
</evidence>